<keyword evidence="2" id="KW-0614">Plasmid</keyword>
<evidence type="ECO:0008006" key="4">
    <source>
        <dbReference type="Google" id="ProtNLM"/>
    </source>
</evidence>
<keyword evidence="1" id="KW-0732">Signal</keyword>
<feature type="chain" id="PRO_5020474480" description="Porin domain-containing protein" evidence="1">
    <location>
        <begin position="29"/>
        <end position="422"/>
    </location>
</feature>
<evidence type="ECO:0000313" key="3">
    <source>
        <dbReference type="Proteomes" id="UP000298631"/>
    </source>
</evidence>
<dbReference type="SUPFAM" id="SSF56935">
    <property type="entry name" value="Porins"/>
    <property type="match status" value="2"/>
</dbReference>
<geneLocation type="plasmid" evidence="2 3">
    <name>unnamed2</name>
</geneLocation>
<feature type="signal peptide" evidence="1">
    <location>
        <begin position="1"/>
        <end position="28"/>
    </location>
</feature>
<proteinExistence type="predicted"/>
<evidence type="ECO:0000256" key="1">
    <source>
        <dbReference type="SAM" id="SignalP"/>
    </source>
</evidence>
<protein>
    <recommendedName>
        <fullName evidence="4">Porin domain-containing protein</fullName>
    </recommendedName>
</protein>
<keyword evidence="3" id="KW-1185">Reference proteome</keyword>
<dbReference type="OrthoDB" id="7756354at2"/>
<dbReference type="EMBL" id="CP039966">
    <property type="protein sequence ID" value="QCO58104.1"/>
    <property type="molecule type" value="Genomic_DNA"/>
</dbReference>
<dbReference type="RefSeq" id="WP_137195911.1">
    <property type="nucleotide sequence ID" value="NZ_CP039966.1"/>
</dbReference>
<dbReference type="Proteomes" id="UP000298631">
    <property type="component" value="Plasmid unnamed2"/>
</dbReference>
<dbReference type="AlphaFoldDB" id="A0A4V1E1H0"/>
<accession>A0A4V1E1H0</accession>
<organism evidence="2 3">
    <name type="scientific">Pseudorhodobacter turbinis</name>
    <dbReference type="NCBI Taxonomy" id="2500533"/>
    <lineage>
        <taxon>Bacteria</taxon>
        <taxon>Pseudomonadati</taxon>
        <taxon>Pseudomonadota</taxon>
        <taxon>Alphaproteobacteria</taxon>
        <taxon>Rhodobacterales</taxon>
        <taxon>Paracoccaceae</taxon>
        <taxon>Pseudorhodobacter</taxon>
    </lineage>
</organism>
<gene>
    <name evidence="2" type="ORF">EOK75_20295</name>
</gene>
<evidence type="ECO:0000313" key="2">
    <source>
        <dbReference type="EMBL" id="QCO58104.1"/>
    </source>
</evidence>
<dbReference type="KEGG" id="pseb:EOK75_20295"/>
<reference evidence="2 3" key="1">
    <citation type="submission" date="2019-05" db="EMBL/GenBank/DDBJ databases">
        <title>Pseudorhodobacter turbinis sp. nov., isolated from the gut of the Korean turban shell.</title>
        <authorList>
            <person name="Jeong Y.-S."/>
            <person name="Kang W.-R."/>
            <person name="Bae J.-W."/>
        </authorList>
    </citation>
    <scope>NUCLEOTIDE SEQUENCE [LARGE SCALE GENOMIC DNA]</scope>
    <source>
        <strain evidence="2 3">S12M18</strain>
        <plasmid evidence="2 3">unnamed2</plasmid>
    </source>
</reference>
<name>A0A4V1E1H0_9RHOB</name>
<sequence>MDSTVIKTTAFSVALLGGLATTAMSQNAYETGGVQLSFGIKLRAEAQDNRSLSATDPDSSVESVANLSFGILSETRTQRFKLDFGGKLRAYNGDSSTVDDGFVEPSVALNYALSSANSRLEVSASLSETDLSDSDILSDDGLEILRANGATRRRTMLETRLDWGDTTSLGFGVFARRLENTYSGGTPTSLGGSSLNDNLRTTVGASTRMDLTQAATLNLSLSYSEFEEDTVSGTSDTLSVNSSLTLDRPRGPLSINLGVTSVDDGERLSASVSRSLEFPNGKFSGQIGATRGVDGDGYLTAAANYSHSTPTATFTLGLSRDVSSDNEEDSERLRTSLNLGYGRDLSPLSALKFNASWSQSEETATDLSSINTTLGATYSRDLTEDWALDAGYKHRIKDSDTSGRAKSNSVFLELRRAFITRF</sequence>